<dbReference type="AlphaFoldDB" id="A0A1I5C3N8"/>
<gene>
    <name evidence="3" type="ORF">SAMN04488056_102106</name>
</gene>
<dbReference type="RefSeq" id="WP_090069219.1">
    <property type="nucleotide sequence ID" value="NZ_FOVR01000002.1"/>
</dbReference>
<keyword evidence="4" id="KW-1185">Reference proteome</keyword>
<reference evidence="3 4" key="1">
    <citation type="submission" date="2016-10" db="EMBL/GenBank/DDBJ databases">
        <authorList>
            <person name="de Groot N.N."/>
        </authorList>
    </citation>
    <scope>NUCLEOTIDE SEQUENCE [LARGE SCALE GENOMIC DNA]</scope>
    <source>
        <strain evidence="3 4">CGMCC 1.9157</strain>
    </source>
</reference>
<feature type="compositionally biased region" description="Polar residues" evidence="1">
    <location>
        <begin position="177"/>
        <end position="199"/>
    </location>
</feature>
<dbReference type="OrthoDB" id="7675861at2"/>
<evidence type="ECO:0000256" key="1">
    <source>
        <dbReference type="SAM" id="MobiDB-lite"/>
    </source>
</evidence>
<feature type="signal peptide" evidence="2">
    <location>
        <begin position="1"/>
        <end position="39"/>
    </location>
</feature>
<evidence type="ECO:0000313" key="3">
    <source>
        <dbReference type="EMBL" id="SFN81633.1"/>
    </source>
</evidence>
<name>A0A1I5C3N8_9HYPH</name>
<evidence type="ECO:0000313" key="4">
    <source>
        <dbReference type="Proteomes" id="UP000199236"/>
    </source>
</evidence>
<dbReference type="Proteomes" id="UP000199236">
    <property type="component" value="Unassembled WGS sequence"/>
</dbReference>
<sequence length="373" mass="41175">MALRQSVSLIQSLQNTHKRHWLGLCVAVLLALSGGNAQAADADSDIDLRLFGQNVIESYNGCHLAFWQANKNPKTDKYAYVFYAPFNDGEELPAWMKVGKTVYEFQRQDKGTSGGQTLEPLRLYRTSKGTYTTLVEVLDQHVSGDSIVVDRAKLTITRNKHYPFVISVKGGIFCPQQPEQSQASQHPQPNQTASNSTIQVDPPFGDPVPLGDAVSFDRLDAVPRGVRNAIRRDAPECDMEQTAGFGAHYAISDAVTLWEVPCNLYAHAGSSTYVVSMNDNADYATVLPFPALPGIGSRKENHEIRNPQMNVANGTVTSEYYDGDGSCGSFEAYQLRSVEGEALEFFLLEYREKPTCDGVETSARQFPLVYTAR</sequence>
<feature type="region of interest" description="Disordered" evidence="1">
    <location>
        <begin position="176"/>
        <end position="204"/>
    </location>
</feature>
<protein>
    <recommendedName>
        <fullName evidence="5">DUF1176 domain-containing protein</fullName>
    </recommendedName>
</protein>
<dbReference type="EMBL" id="FOVR01000002">
    <property type="protein sequence ID" value="SFN81633.1"/>
    <property type="molecule type" value="Genomic_DNA"/>
</dbReference>
<evidence type="ECO:0008006" key="5">
    <source>
        <dbReference type="Google" id="ProtNLM"/>
    </source>
</evidence>
<organism evidence="3 4">
    <name type="scientific">Cohaesibacter marisflavi</name>
    <dbReference type="NCBI Taxonomy" id="655353"/>
    <lineage>
        <taxon>Bacteria</taxon>
        <taxon>Pseudomonadati</taxon>
        <taxon>Pseudomonadota</taxon>
        <taxon>Alphaproteobacteria</taxon>
        <taxon>Hyphomicrobiales</taxon>
        <taxon>Cohaesibacteraceae</taxon>
    </lineage>
</organism>
<feature type="chain" id="PRO_5011699434" description="DUF1176 domain-containing protein" evidence="2">
    <location>
        <begin position="40"/>
        <end position="373"/>
    </location>
</feature>
<accession>A0A1I5C3N8</accession>
<evidence type="ECO:0000256" key="2">
    <source>
        <dbReference type="SAM" id="SignalP"/>
    </source>
</evidence>
<keyword evidence="2" id="KW-0732">Signal</keyword>
<proteinExistence type="predicted"/>